<dbReference type="PIRSF" id="PIRSF000429">
    <property type="entry name" value="Ac-CoA_Ac_transf"/>
    <property type="match status" value="1"/>
</dbReference>
<feature type="active site" description="Proton acceptor" evidence="4">
    <location>
        <position position="382"/>
    </location>
</feature>
<keyword evidence="2 5" id="KW-0808">Transferase</keyword>
<evidence type="ECO:0000256" key="5">
    <source>
        <dbReference type="RuleBase" id="RU003557"/>
    </source>
</evidence>
<dbReference type="InterPro" id="IPR050521">
    <property type="entry name" value="3-ketoacyl-CoA_Thiolase"/>
</dbReference>
<dbReference type="PANTHER" id="PTHR42689:SF1">
    <property type="entry name" value="ACETYL-COA ACYLTRANSFERASE FADA2 (3-KETOACYL-COA THIOLASE) (BETA-KETOTHIOLASE)-RELATED"/>
    <property type="match status" value="1"/>
</dbReference>
<dbReference type="NCBIfam" id="TIGR01930">
    <property type="entry name" value="AcCoA-C-Actrans"/>
    <property type="match status" value="1"/>
</dbReference>
<feature type="domain" description="Thiolase C-terminal" evidence="7">
    <location>
        <begin position="285"/>
        <end position="425"/>
    </location>
</feature>
<sequence length="425" mass="44911">MSQSRRVAVLGGVRIPFCRQNTAYSDVGNMGLSVRTLGALVEKFGLQGKQLGEVAMGAVIKHSSDWNLGREATLSSGLSPLTPGITLQRACGTSLDTINLIAMKIASGQIEAGIGGGSDTTSDVPIVYGKALRAILLRANAEKTFGGKLKQFLRLRPGMLKPDFPGVAEPRTGKSMGQHCEDMAKEWGITREAQDALAVASHRKLAAAYERGFFDDLVVEFRGVKRDNILRPDSTIEKLATLKPAFDKTSGRGTLTAGNSTPLTDGAAACLLASEDWARENGHAPLAYLRDVQVAAVDFVAGEGLLMAPTVAVPEMLARNGLTLQDFDFYEIHEAFAAQVLCTLKAWESDDYCRNRLGLPGALGSIDPAKLNPNGSSLATGHPFAATGARIVATAAKELAQRGGGRCLISICTAGGMGVVAILER</sequence>
<evidence type="ECO:0000256" key="3">
    <source>
        <dbReference type="ARBA" id="ARBA00023315"/>
    </source>
</evidence>
<dbReference type="NCBIfam" id="NF006740">
    <property type="entry name" value="PRK09268.1"/>
    <property type="match status" value="1"/>
</dbReference>
<dbReference type="Pfam" id="PF00108">
    <property type="entry name" value="Thiolase_N"/>
    <property type="match status" value="1"/>
</dbReference>
<dbReference type="InterPro" id="IPR002155">
    <property type="entry name" value="Thiolase"/>
</dbReference>
<dbReference type="EMBL" id="CP029556">
    <property type="protein sequence ID" value="AXA84922.1"/>
    <property type="molecule type" value="Genomic_DNA"/>
</dbReference>
<dbReference type="KEGG" id="lue:DCD74_09735"/>
<dbReference type="RefSeq" id="WP_112927134.1">
    <property type="nucleotide sequence ID" value="NZ_CP029556.1"/>
</dbReference>
<evidence type="ECO:0000259" key="7">
    <source>
        <dbReference type="Pfam" id="PF02803"/>
    </source>
</evidence>
<protein>
    <submittedName>
        <fullName evidence="8">Acetyl-CoA C-acetyltransferase</fullName>
    </submittedName>
</protein>
<dbReference type="SUPFAM" id="SSF53901">
    <property type="entry name" value="Thiolase-like"/>
    <property type="match status" value="2"/>
</dbReference>
<organism evidence="8 9">
    <name type="scientific">Solilutibacter oculi</name>
    <dbReference type="NCBI Taxonomy" id="2698682"/>
    <lineage>
        <taxon>Bacteria</taxon>
        <taxon>Pseudomonadati</taxon>
        <taxon>Pseudomonadota</taxon>
        <taxon>Gammaproteobacteria</taxon>
        <taxon>Lysobacterales</taxon>
        <taxon>Lysobacteraceae</taxon>
        <taxon>Solilutibacter</taxon>
    </lineage>
</organism>
<feature type="active site" description="Acyl-thioester intermediate" evidence="4">
    <location>
        <position position="91"/>
    </location>
</feature>
<reference evidence="9" key="1">
    <citation type="submission" date="2018-05" db="EMBL/GenBank/DDBJ databases">
        <title>Luteimonas pekinense sp. nov., isolated from human Meibomian gland secretions, Beijing, China.</title>
        <authorList>
            <person name="Wen T."/>
            <person name="Bai H."/>
            <person name="Lv H."/>
        </authorList>
    </citation>
    <scope>NUCLEOTIDE SEQUENCE [LARGE SCALE GENOMIC DNA]</scope>
    <source>
        <strain evidence="9">83-4</strain>
    </source>
</reference>
<feature type="active site" description="Proton acceptor" evidence="4">
    <location>
        <position position="412"/>
    </location>
</feature>
<evidence type="ECO:0000256" key="2">
    <source>
        <dbReference type="ARBA" id="ARBA00022679"/>
    </source>
</evidence>
<dbReference type="InterPro" id="IPR020617">
    <property type="entry name" value="Thiolase_C"/>
</dbReference>
<dbReference type="CDD" id="cd00751">
    <property type="entry name" value="thiolase"/>
    <property type="match status" value="1"/>
</dbReference>
<dbReference type="Proteomes" id="UP000251842">
    <property type="component" value="Chromosome"/>
</dbReference>
<evidence type="ECO:0000256" key="4">
    <source>
        <dbReference type="PIRSR" id="PIRSR000429-1"/>
    </source>
</evidence>
<keyword evidence="9" id="KW-1185">Reference proteome</keyword>
<evidence type="ECO:0000259" key="6">
    <source>
        <dbReference type="Pfam" id="PF00108"/>
    </source>
</evidence>
<dbReference type="InterPro" id="IPR020616">
    <property type="entry name" value="Thiolase_N"/>
</dbReference>
<dbReference type="GO" id="GO:0005829">
    <property type="term" value="C:cytosol"/>
    <property type="evidence" value="ECO:0007669"/>
    <property type="project" value="TreeGrafter"/>
</dbReference>
<dbReference type="GO" id="GO:0003988">
    <property type="term" value="F:acetyl-CoA C-acyltransferase activity"/>
    <property type="evidence" value="ECO:0007669"/>
    <property type="project" value="UniProtKB-ARBA"/>
</dbReference>
<evidence type="ECO:0000313" key="9">
    <source>
        <dbReference type="Proteomes" id="UP000251842"/>
    </source>
</evidence>
<evidence type="ECO:0000256" key="1">
    <source>
        <dbReference type="ARBA" id="ARBA00010982"/>
    </source>
</evidence>
<evidence type="ECO:0000313" key="8">
    <source>
        <dbReference type="EMBL" id="AXA84922.1"/>
    </source>
</evidence>
<dbReference type="AlphaFoldDB" id="A0A344J7B2"/>
<gene>
    <name evidence="8" type="ORF">DCD74_09735</name>
</gene>
<proteinExistence type="inferred from homology"/>
<name>A0A344J7B2_9GAMM</name>
<keyword evidence="3 5" id="KW-0012">Acyltransferase</keyword>
<accession>A0A344J7B2</accession>
<dbReference type="OrthoDB" id="1402717at2"/>
<feature type="domain" description="Thiolase N-terminal" evidence="6">
    <location>
        <begin position="7"/>
        <end position="276"/>
    </location>
</feature>
<dbReference type="Pfam" id="PF02803">
    <property type="entry name" value="Thiolase_C"/>
    <property type="match status" value="1"/>
</dbReference>
<dbReference type="Gene3D" id="3.40.47.10">
    <property type="match status" value="1"/>
</dbReference>
<dbReference type="PANTHER" id="PTHR42689">
    <property type="entry name" value="ACETYL-COA ACYLTRANSFERASE FADA2 (3-KETOACYL-COA THIOLASE) (BETA-KETOTHIOLASE)-RELATED"/>
    <property type="match status" value="1"/>
</dbReference>
<dbReference type="InterPro" id="IPR016039">
    <property type="entry name" value="Thiolase-like"/>
</dbReference>
<comment type="similarity">
    <text evidence="1 5">Belongs to the thiolase-like superfamily. Thiolase family.</text>
</comment>